<reference evidence="1 2" key="1">
    <citation type="submission" date="2018-09" db="EMBL/GenBank/DDBJ databases">
        <title>Genomic Encyclopedia of Archaeal and Bacterial Type Strains, Phase II (KMG-II): from individual species to whole genera.</title>
        <authorList>
            <person name="Goeker M."/>
        </authorList>
    </citation>
    <scope>NUCLEOTIDE SEQUENCE [LARGE SCALE GENOMIC DNA]</scope>
    <source>
        <strain evidence="1 2">DSM 27148</strain>
    </source>
</reference>
<gene>
    <name evidence="1" type="ORF">BC643_0314</name>
</gene>
<evidence type="ECO:0000313" key="2">
    <source>
        <dbReference type="Proteomes" id="UP000283387"/>
    </source>
</evidence>
<dbReference type="Proteomes" id="UP000283387">
    <property type="component" value="Unassembled WGS sequence"/>
</dbReference>
<evidence type="ECO:0000313" key="1">
    <source>
        <dbReference type="EMBL" id="RKD89980.1"/>
    </source>
</evidence>
<keyword evidence="2" id="KW-1185">Reference proteome</keyword>
<dbReference type="AlphaFoldDB" id="A0A419W3T8"/>
<proteinExistence type="predicted"/>
<name>A0A419W3T8_9BACT</name>
<protein>
    <submittedName>
        <fullName evidence="1">Uncharacterized protein</fullName>
    </submittedName>
</protein>
<accession>A0A419W3T8</accession>
<sequence>MREEGLISFTGVVHGNTVFANGCEYSAAPDQNHLQFSKIETLRFGNYSEKYFFIRNSVNADGYTVFPFFLRLQKKTLPATTKSAISQPFVSEKN</sequence>
<dbReference type="EMBL" id="RAPN01000001">
    <property type="protein sequence ID" value="RKD89980.1"/>
    <property type="molecule type" value="Genomic_DNA"/>
</dbReference>
<organism evidence="1 2">
    <name type="scientific">Mangrovibacterium diazotrophicum</name>
    <dbReference type="NCBI Taxonomy" id="1261403"/>
    <lineage>
        <taxon>Bacteria</taxon>
        <taxon>Pseudomonadati</taxon>
        <taxon>Bacteroidota</taxon>
        <taxon>Bacteroidia</taxon>
        <taxon>Marinilabiliales</taxon>
        <taxon>Prolixibacteraceae</taxon>
        <taxon>Mangrovibacterium</taxon>
    </lineage>
</organism>
<comment type="caution">
    <text evidence="1">The sequence shown here is derived from an EMBL/GenBank/DDBJ whole genome shotgun (WGS) entry which is preliminary data.</text>
</comment>